<dbReference type="PANTHER" id="PTHR35894">
    <property type="entry name" value="GENERAL SECRETION PATHWAY PROTEIN A-RELATED"/>
    <property type="match status" value="1"/>
</dbReference>
<accession>A0ABY9AS92</accession>
<dbReference type="InterPro" id="IPR052026">
    <property type="entry name" value="ExeA_AAA_ATPase_DNA-bind"/>
</dbReference>
<dbReference type="EMBL" id="CP127363">
    <property type="protein sequence ID" value="WIY49683.1"/>
    <property type="molecule type" value="Genomic_DNA"/>
</dbReference>
<dbReference type="InterPro" id="IPR049945">
    <property type="entry name" value="AAA_22"/>
</dbReference>
<name>A0ABY9AS92_PARCI</name>
<gene>
    <name evidence="2" type="ORF">QRO08_03670</name>
</gene>
<evidence type="ECO:0000259" key="1">
    <source>
        <dbReference type="Pfam" id="PF13401"/>
    </source>
</evidence>
<dbReference type="RefSeq" id="WP_011797135.1">
    <property type="nucleotide sequence ID" value="NZ_CP023687.1"/>
</dbReference>
<dbReference type="InterPro" id="IPR027417">
    <property type="entry name" value="P-loop_NTPase"/>
</dbReference>
<dbReference type="PANTHER" id="PTHR35894:SF5">
    <property type="entry name" value="MU-LIKE PROPHAGE FLUMU DNA TRANSPOSITION PROTEIN B"/>
    <property type="match status" value="1"/>
</dbReference>
<dbReference type="Pfam" id="PF13401">
    <property type="entry name" value="AAA_22"/>
    <property type="match status" value="1"/>
</dbReference>
<dbReference type="SUPFAM" id="SSF52540">
    <property type="entry name" value="P-loop containing nucleoside triphosphate hydrolases"/>
    <property type="match status" value="1"/>
</dbReference>
<dbReference type="Gene3D" id="3.40.50.300">
    <property type="entry name" value="P-loop containing nucleotide triphosphate hydrolases"/>
    <property type="match status" value="1"/>
</dbReference>
<sequence>MKTGFVKTENFRRLAEAQKLVERRGAREAGLVLVKGPYGIGKSELTERWATDSGWIFVRAKATWTKRAMLDELADLMGVSKTGRNQEVQARIIGKLAVDMVPMIIDEADFLVGSTASLLEVVRDITDITGTMCFLVGMEQFALKVARHGHIASRVGKVVELQPLSLADVKATVTAKSQVAIDDAVLPIILEQSAGRMRLVLGAIANLEAWADANRWERITLEHVARRALCTEFSGKSLGRRAPTLGGDAA</sequence>
<keyword evidence="3" id="KW-1185">Reference proteome</keyword>
<dbReference type="Proteomes" id="UP001242732">
    <property type="component" value="Chromosome"/>
</dbReference>
<evidence type="ECO:0000313" key="3">
    <source>
        <dbReference type="Proteomes" id="UP001242732"/>
    </source>
</evidence>
<proteinExistence type="predicted"/>
<organism evidence="2 3">
    <name type="scientific">Paracidovorax citrulli</name>
    <name type="common">Acidovorax citrulli</name>
    <dbReference type="NCBI Taxonomy" id="80869"/>
    <lineage>
        <taxon>Bacteria</taxon>
        <taxon>Pseudomonadati</taxon>
        <taxon>Pseudomonadota</taxon>
        <taxon>Betaproteobacteria</taxon>
        <taxon>Burkholderiales</taxon>
        <taxon>Comamonadaceae</taxon>
        <taxon>Paracidovorax</taxon>
    </lineage>
</organism>
<protein>
    <submittedName>
        <fullName evidence="2">AAA family ATPase</fullName>
    </submittedName>
</protein>
<reference evidence="2 3" key="1">
    <citation type="submission" date="2023-06" db="EMBL/GenBank/DDBJ databases">
        <authorList>
            <person name="Ham H."/>
            <person name="Park D.S."/>
        </authorList>
    </citation>
    <scope>NUCLEOTIDE SEQUENCE [LARGE SCALE GENOMIC DNA]</scope>
    <source>
        <strain evidence="2 3">KACC 17005</strain>
    </source>
</reference>
<evidence type="ECO:0000313" key="2">
    <source>
        <dbReference type="EMBL" id="WIY49683.1"/>
    </source>
</evidence>
<feature type="domain" description="ORC1/DEAH AAA+ ATPase" evidence="1">
    <location>
        <begin position="28"/>
        <end position="141"/>
    </location>
</feature>